<evidence type="ECO:0000313" key="3">
    <source>
        <dbReference type="Proteomes" id="UP001301958"/>
    </source>
</evidence>
<accession>A0AAN6YKJ9</accession>
<protein>
    <submittedName>
        <fullName evidence="2">Uncharacterized protein</fullName>
    </submittedName>
</protein>
<feature type="compositionally biased region" description="Basic and acidic residues" evidence="1">
    <location>
        <begin position="14"/>
        <end position="30"/>
    </location>
</feature>
<organism evidence="2 3">
    <name type="scientific">Podospora fimiseda</name>
    <dbReference type="NCBI Taxonomy" id="252190"/>
    <lineage>
        <taxon>Eukaryota</taxon>
        <taxon>Fungi</taxon>
        <taxon>Dikarya</taxon>
        <taxon>Ascomycota</taxon>
        <taxon>Pezizomycotina</taxon>
        <taxon>Sordariomycetes</taxon>
        <taxon>Sordariomycetidae</taxon>
        <taxon>Sordariales</taxon>
        <taxon>Podosporaceae</taxon>
        <taxon>Podospora</taxon>
    </lineage>
</organism>
<name>A0AAN6YKJ9_9PEZI</name>
<comment type="caution">
    <text evidence="2">The sequence shown here is derived from an EMBL/GenBank/DDBJ whole genome shotgun (WGS) entry which is preliminary data.</text>
</comment>
<dbReference type="Proteomes" id="UP001301958">
    <property type="component" value="Unassembled WGS sequence"/>
</dbReference>
<proteinExistence type="predicted"/>
<reference evidence="2" key="1">
    <citation type="journal article" date="2023" name="Mol. Phylogenet. Evol.">
        <title>Genome-scale phylogeny and comparative genomics of the fungal order Sordariales.</title>
        <authorList>
            <person name="Hensen N."/>
            <person name="Bonometti L."/>
            <person name="Westerberg I."/>
            <person name="Brannstrom I.O."/>
            <person name="Guillou S."/>
            <person name="Cros-Aarteil S."/>
            <person name="Calhoun S."/>
            <person name="Haridas S."/>
            <person name="Kuo A."/>
            <person name="Mondo S."/>
            <person name="Pangilinan J."/>
            <person name="Riley R."/>
            <person name="LaButti K."/>
            <person name="Andreopoulos B."/>
            <person name="Lipzen A."/>
            <person name="Chen C."/>
            <person name="Yan M."/>
            <person name="Daum C."/>
            <person name="Ng V."/>
            <person name="Clum A."/>
            <person name="Steindorff A."/>
            <person name="Ohm R.A."/>
            <person name="Martin F."/>
            <person name="Silar P."/>
            <person name="Natvig D.O."/>
            <person name="Lalanne C."/>
            <person name="Gautier V."/>
            <person name="Ament-Velasquez S.L."/>
            <person name="Kruys A."/>
            <person name="Hutchinson M.I."/>
            <person name="Powell A.J."/>
            <person name="Barry K."/>
            <person name="Miller A.N."/>
            <person name="Grigoriev I.V."/>
            <person name="Debuchy R."/>
            <person name="Gladieux P."/>
            <person name="Hiltunen Thoren M."/>
            <person name="Johannesson H."/>
        </authorList>
    </citation>
    <scope>NUCLEOTIDE SEQUENCE</scope>
    <source>
        <strain evidence="2">CBS 990.96</strain>
    </source>
</reference>
<dbReference type="AlphaFoldDB" id="A0AAN6YKJ9"/>
<reference evidence="2" key="2">
    <citation type="submission" date="2023-05" db="EMBL/GenBank/DDBJ databases">
        <authorList>
            <consortium name="Lawrence Berkeley National Laboratory"/>
            <person name="Steindorff A."/>
            <person name="Hensen N."/>
            <person name="Bonometti L."/>
            <person name="Westerberg I."/>
            <person name="Brannstrom I.O."/>
            <person name="Guillou S."/>
            <person name="Cros-Aarteil S."/>
            <person name="Calhoun S."/>
            <person name="Haridas S."/>
            <person name="Kuo A."/>
            <person name="Mondo S."/>
            <person name="Pangilinan J."/>
            <person name="Riley R."/>
            <person name="Labutti K."/>
            <person name="Andreopoulos B."/>
            <person name="Lipzen A."/>
            <person name="Chen C."/>
            <person name="Yanf M."/>
            <person name="Daum C."/>
            <person name="Ng V."/>
            <person name="Clum A."/>
            <person name="Ohm R."/>
            <person name="Martin F."/>
            <person name="Silar P."/>
            <person name="Natvig D."/>
            <person name="Lalanne C."/>
            <person name="Gautier V."/>
            <person name="Ament-Velasquez S.L."/>
            <person name="Kruys A."/>
            <person name="Hutchinson M.I."/>
            <person name="Powell A.J."/>
            <person name="Barry K."/>
            <person name="Miller A.N."/>
            <person name="Grigoriev I.V."/>
            <person name="Debuchy R."/>
            <person name="Gladieux P."/>
            <person name="Thoren M.H."/>
            <person name="Johannesson H."/>
        </authorList>
    </citation>
    <scope>NUCLEOTIDE SEQUENCE</scope>
    <source>
        <strain evidence="2">CBS 990.96</strain>
    </source>
</reference>
<sequence length="59" mass="6944">MPARRPLQPLGENRNTDFVRRFTQREEQKRVAKRPAALTPEQRAALRKQLEGTEFLQPD</sequence>
<feature type="region of interest" description="Disordered" evidence="1">
    <location>
        <begin position="1"/>
        <end position="42"/>
    </location>
</feature>
<dbReference type="EMBL" id="MU865606">
    <property type="protein sequence ID" value="KAK4220968.1"/>
    <property type="molecule type" value="Genomic_DNA"/>
</dbReference>
<gene>
    <name evidence="2" type="ORF">QBC38DRAFT_155020</name>
</gene>
<keyword evidence="3" id="KW-1185">Reference proteome</keyword>
<evidence type="ECO:0000256" key="1">
    <source>
        <dbReference type="SAM" id="MobiDB-lite"/>
    </source>
</evidence>
<evidence type="ECO:0000313" key="2">
    <source>
        <dbReference type="EMBL" id="KAK4220968.1"/>
    </source>
</evidence>